<feature type="transmembrane region" description="Helical" evidence="2">
    <location>
        <begin position="159"/>
        <end position="181"/>
    </location>
</feature>
<reference evidence="4 5" key="1">
    <citation type="submission" date="2019-01" db="EMBL/GenBank/DDBJ databases">
        <title>Spirosoma flava sp. nov., a propanil-degrading bacterium isolated from herbicide-contaminated soil.</title>
        <authorList>
            <person name="Zhang L."/>
            <person name="Jiang J.-D."/>
        </authorList>
    </citation>
    <scope>NUCLEOTIDE SEQUENCE [LARGE SCALE GENOMIC DNA]</scope>
    <source>
        <strain evidence="4 5">TY50</strain>
    </source>
</reference>
<proteinExistence type="predicted"/>
<feature type="compositionally biased region" description="Polar residues" evidence="1">
    <location>
        <begin position="53"/>
        <end position="67"/>
    </location>
</feature>
<keyword evidence="2" id="KW-0472">Membrane</keyword>
<protein>
    <recommendedName>
        <fullName evidence="6">DUF4190 domain-containing protein</fullName>
    </recommendedName>
</protein>
<gene>
    <name evidence="4" type="ORF">EQG79_22365</name>
</gene>
<feature type="transmembrane region" description="Helical" evidence="2">
    <location>
        <begin position="193"/>
        <end position="217"/>
    </location>
</feature>
<keyword evidence="2" id="KW-1133">Transmembrane helix</keyword>
<keyword evidence="5" id="KW-1185">Reference proteome</keyword>
<keyword evidence="2" id="KW-0812">Transmembrane</keyword>
<evidence type="ECO:0000256" key="2">
    <source>
        <dbReference type="SAM" id="Phobius"/>
    </source>
</evidence>
<dbReference type="PROSITE" id="PS51257">
    <property type="entry name" value="PROKAR_LIPOPROTEIN"/>
    <property type="match status" value="1"/>
</dbReference>
<feature type="chain" id="PRO_5020662745" description="DUF4190 domain-containing protein" evidence="3">
    <location>
        <begin position="31"/>
        <end position="224"/>
    </location>
</feature>
<accession>A0A4Q2UGQ5</accession>
<evidence type="ECO:0000256" key="3">
    <source>
        <dbReference type="SAM" id="SignalP"/>
    </source>
</evidence>
<organism evidence="4 5">
    <name type="scientific">Spirosoma sordidisoli</name>
    <dbReference type="NCBI Taxonomy" id="2502893"/>
    <lineage>
        <taxon>Bacteria</taxon>
        <taxon>Pseudomonadati</taxon>
        <taxon>Bacteroidota</taxon>
        <taxon>Cytophagia</taxon>
        <taxon>Cytophagales</taxon>
        <taxon>Cytophagaceae</taxon>
        <taxon>Spirosoma</taxon>
    </lineage>
</organism>
<dbReference type="EMBL" id="SBLB01000006">
    <property type="protein sequence ID" value="RYC68196.1"/>
    <property type="molecule type" value="Genomic_DNA"/>
</dbReference>
<evidence type="ECO:0000313" key="5">
    <source>
        <dbReference type="Proteomes" id="UP000290407"/>
    </source>
</evidence>
<evidence type="ECO:0008006" key="6">
    <source>
        <dbReference type="Google" id="ProtNLM"/>
    </source>
</evidence>
<evidence type="ECO:0000313" key="4">
    <source>
        <dbReference type="EMBL" id="RYC68196.1"/>
    </source>
</evidence>
<keyword evidence="3" id="KW-0732">Signal</keyword>
<dbReference type="AlphaFoldDB" id="A0A4Q2UGQ5"/>
<feature type="transmembrane region" description="Helical" evidence="2">
    <location>
        <begin position="136"/>
        <end position="153"/>
    </location>
</feature>
<sequence>MFLFTRRARGLRTVAALCCLVAVSACQTTAPAYFQSQSNSVSQLAAPELLTAPTDSLPKSTPSNALTSPDDKPAVVLATASAPVGASGKRPVRHLNPEGRSRRQIRRLIDLMPMAHVPVHTEQIDRHSPVRKTHPMGLAALGLAVLSYGSLLVGGSTLLWVLSLVFPLAAVLMGVASLTAIHRNRDRYRGKGWAMAAIVVGTGAMGLALVAVAALSVSRVVWEK</sequence>
<feature type="signal peptide" evidence="3">
    <location>
        <begin position="1"/>
        <end position="30"/>
    </location>
</feature>
<name>A0A4Q2UGQ5_9BACT</name>
<dbReference type="Proteomes" id="UP000290407">
    <property type="component" value="Unassembled WGS sequence"/>
</dbReference>
<dbReference type="RefSeq" id="WP_129604207.1">
    <property type="nucleotide sequence ID" value="NZ_SBLB01000006.1"/>
</dbReference>
<evidence type="ECO:0000256" key="1">
    <source>
        <dbReference type="SAM" id="MobiDB-lite"/>
    </source>
</evidence>
<comment type="caution">
    <text evidence="4">The sequence shown here is derived from an EMBL/GenBank/DDBJ whole genome shotgun (WGS) entry which is preliminary data.</text>
</comment>
<feature type="region of interest" description="Disordered" evidence="1">
    <location>
        <begin position="52"/>
        <end position="71"/>
    </location>
</feature>